<dbReference type="GO" id="GO:0046983">
    <property type="term" value="F:protein dimerization activity"/>
    <property type="evidence" value="ECO:0007669"/>
    <property type="project" value="InterPro"/>
</dbReference>
<keyword evidence="3" id="KW-0238">DNA-binding</keyword>
<dbReference type="InterPro" id="IPR050142">
    <property type="entry name" value="MADS-box/MEF2_TF"/>
</dbReference>
<dbReference type="EMBL" id="EQ973774">
    <property type="protein sequence ID" value="EEF50898.1"/>
    <property type="molecule type" value="Genomic_DNA"/>
</dbReference>
<dbReference type="GO" id="GO:0000981">
    <property type="term" value="F:DNA-binding transcription factor activity, RNA polymerase II-specific"/>
    <property type="evidence" value="ECO:0000318"/>
    <property type="project" value="GO_Central"/>
</dbReference>
<dbReference type="CDD" id="cd00266">
    <property type="entry name" value="MADS_SRF_like"/>
    <property type="match status" value="1"/>
</dbReference>
<dbReference type="PROSITE" id="PS50066">
    <property type="entry name" value="MADS_BOX_2"/>
    <property type="match status" value="1"/>
</dbReference>
<reference evidence="8" key="1">
    <citation type="journal article" date="2010" name="Nat. Biotechnol.">
        <title>Draft genome sequence of the oilseed species Ricinus communis.</title>
        <authorList>
            <person name="Chan A.P."/>
            <person name="Crabtree J."/>
            <person name="Zhao Q."/>
            <person name="Lorenzi H."/>
            <person name="Orvis J."/>
            <person name="Puiu D."/>
            <person name="Melake-Berhan A."/>
            <person name="Jones K.M."/>
            <person name="Redman J."/>
            <person name="Chen G."/>
            <person name="Cahoon E.B."/>
            <person name="Gedil M."/>
            <person name="Stanke M."/>
            <person name="Haas B.J."/>
            <person name="Wortman J.R."/>
            <person name="Fraser-Liggett C.M."/>
            <person name="Ravel J."/>
            <person name="Rabinowicz P.D."/>
        </authorList>
    </citation>
    <scope>NUCLEOTIDE SEQUENCE [LARGE SCALE GENOMIC DNA]</scope>
    <source>
        <strain evidence="8">cv. Hale</strain>
    </source>
</reference>
<comment type="subcellular location">
    <subcellularLocation>
        <location evidence="1">Nucleus</location>
    </subcellularLocation>
</comment>
<gene>
    <name evidence="7" type="ORF">RCOM_1677010</name>
</gene>
<evidence type="ECO:0000259" key="6">
    <source>
        <dbReference type="PROSITE" id="PS50066"/>
    </source>
</evidence>
<keyword evidence="5" id="KW-0539">Nucleus</keyword>
<dbReference type="FunCoup" id="B9RBH7">
    <property type="interactions" value="27"/>
</dbReference>
<proteinExistence type="predicted"/>
<dbReference type="GO" id="GO:0005634">
    <property type="term" value="C:nucleus"/>
    <property type="evidence" value="ECO:0007669"/>
    <property type="project" value="UniProtKB-SubCell"/>
</dbReference>
<dbReference type="InterPro" id="IPR002100">
    <property type="entry name" value="TF_MADSbox"/>
</dbReference>
<accession>B9RBH7</accession>
<keyword evidence="8" id="KW-1185">Reference proteome</keyword>
<evidence type="ECO:0000256" key="1">
    <source>
        <dbReference type="ARBA" id="ARBA00004123"/>
    </source>
</evidence>
<evidence type="ECO:0000313" key="8">
    <source>
        <dbReference type="Proteomes" id="UP000008311"/>
    </source>
</evidence>
<sequence>MGHSRIKMELIEKESTRMLTYQKRKKSLVKKVSEFSILCGVEACLIIFAPKHKDQPVKKLDTVWPPNSDEAKSIINKYKKTDQARCYLVSHYFLDKKKKLDVEISKLQKQVYEAIYPSWDIHLDNFSEDRLRVLLTRLESKLQVADQKLNLFQDNQNNQMDMFVPRMIYNSHNMECYMTRSDNLQVFPELMRPLDVQFPISFIRGQNPYSNFMASNKENVCSTSLQLLSDSHSTIAGRSLADMNNENNNSNSRNLQWQLFSPKSLDVQLPIDCQTKQSFQGMPLNRNLMEDVITKMSNNQNFSNQFGDRGISNIPSLSGLSYVNPQFMMPANFVQSNVDVSMPLQTMLPRPQPQVPLSSLLDQAYPSEVDKFCYGIGFLKQEHNYK</sequence>
<keyword evidence="4" id="KW-0804">Transcription</keyword>
<evidence type="ECO:0000313" key="7">
    <source>
        <dbReference type="EMBL" id="EEF50898.1"/>
    </source>
</evidence>
<dbReference type="InterPro" id="IPR036879">
    <property type="entry name" value="TF_MADSbox_sf"/>
</dbReference>
<evidence type="ECO:0000256" key="5">
    <source>
        <dbReference type="ARBA" id="ARBA00023242"/>
    </source>
</evidence>
<keyword evidence="2" id="KW-0805">Transcription regulation</keyword>
<evidence type="ECO:0000256" key="4">
    <source>
        <dbReference type="ARBA" id="ARBA00023163"/>
    </source>
</evidence>
<feature type="domain" description="MADS-box" evidence="6">
    <location>
        <begin position="1"/>
        <end position="53"/>
    </location>
</feature>
<dbReference type="InParanoid" id="B9RBH7"/>
<dbReference type="GO" id="GO:0045944">
    <property type="term" value="P:positive regulation of transcription by RNA polymerase II"/>
    <property type="evidence" value="ECO:0007669"/>
    <property type="project" value="InterPro"/>
</dbReference>
<dbReference type="OMA" id="SISHDME"/>
<dbReference type="Proteomes" id="UP000008311">
    <property type="component" value="Unassembled WGS sequence"/>
</dbReference>
<dbReference type="KEGG" id="rcu:8271446"/>
<dbReference type="GO" id="GO:0000978">
    <property type="term" value="F:RNA polymerase II cis-regulatory region sequence-specific DNA binding"/>
    <property type="evidence" value="ECO:0000318"/>
    <property type="project" value="GO_Central"/>
</dbReference>
<name>B9RBH7_RICCO</name>
<dbReference type="Pfam" id="PF00319">
    <property type="entry name" value="SRF-TF"/>
    <property type="match status" value="1"/>
</dbReference>
<dbReference type="SUPFAM" id="SSF55455">
    <property type="entry name" value="SRF-like"/>
    <property type="match status" value="1"/>
</dbReference>
<dbReference type="OrthoDB" id="601557at2759"/>
<dbReference type="AlphaFoldDB" id="B9RBH7"/>
<evidence type="ECO:0000256" key="3">
    <source>
        <dbReference type="ARBA" id="ARBA00023125"/>
    </source>
</evidence>
<dbReference type="PRINTS" id="PR00404">
    <property type="entry name" value="MADSDOMAIN"/>
</dbReference>
<dbReference type="GO" id="GO:0006357">
    <property type="term" value="P:regulation of transcription by RNA polymerase II"/>
    <property type="evidence" value="ECO:0000318"/>
    <property type="project" value="GO_Central"/>
</dbReference>
<protein>
    <recommendedName>
        <fullName evidence="6">MADS-box domain-containing protein</fullName>
    </recommendedName>
</protein>
<evidence type="ECO:0000256" key="2">
    <source>
        <dbReference type="ARBA" id="ARBA00023015"/>
    </source>
</evidence>
<dbReference type="eggNOG" id="KOG0014">
    <property type="taxonomic scope" value="Eukaryota"/>
</dbReference>
<dbReference type="Gene3D" id="3.40.1810.10">
    <property type="entry name" value="Transcription factor, MADS-box"/>
    <property type="match status" value="1"/>
</dbReference>
<organism evidence="7 8">
    <name type="scientific">Ricinus communis</name>
    <name type="common">Castor bean</name>
    <dbReference type="NCBI Taxonomy" id="3988"/>
    <lineage>
        <taxon>Eukaryota</taxon>
        <taxon>Viridiplantae</taxon>
        <taxon>Streptophyta</taxon>
        <taxon>Embryophyta</taxon>
        <taxon>Tracheophyta</taxon>
        <taxon>Spermatophyta</taxon>
        <taxon>Magnoliopsida</taxon>
        <taxon>eudicotyledons</taxon>
        <taxon>Gunneridae</taxon>
        <taxon>Pentapetalae</taxon>
        <taxon>rosids</taxon>
        <taxon>fabids</taxon>
        <taxon>Malpighiales</taxon>
        <taxon>Euphorbiaceae</taxon>
        <taxon>Acalyphoideae</taxon>
        <taxon>Acalypheae</taxon>
        <taxon>Ricinus</taxon>
    </lineage>
</organism>
<dbReference type="InterPro" id="IPR033897">
    <property type="entry name" value="SRF-like_MADS-box"/>
</dbReference>
<dbReference type="PANTHER" id="PTHR48019">
    <property type="entry name" value="SERUM RESPONSE FACTOR HOMOLOG"/>
    <property type="match status" value="1"/>
</dbReference>
<dbReference type="SMART" id="SM00432">
    <property type="entry name" value="MADS"/>
    <property type="match status" value="1"/>
</dbReference>